<protein>
    <submittedName>
        <fullName evidence="1">Uncharacterized protein</fullName>
    </submittedName>
</protein>
<accession>A0ABS0E7Q3</accession>
<organism evidence="1 2">
    <name type="scientific">Rahnella laticis</name>
    <dbReference type="NCBI Taxonomy" id="2787622"/>
    <lineage>
        <taxon>Bacteria</taxon>
        <taxon>Pseudomonadati</taxon>
        <taxon>Pseudomonadota</taxon>
        <taxon>Gammaproteobacteria</taxon>
        <taxon>Enterobacterales</taxon>
        <taxon>Yersiniaceae</taxon>
        <taxon>Rahnella</taxon>
    </lineage>
</organism>
<keyword evidence="2" id="KW-1185">Reference proteome</keyword>
<gene>
    <name evidence="1" type="ORF">IV433_15215</name>
</gene>
<comment type="caution">
    <text evidence="1">The sequence shown here is derived from an EMBL/GenBank/DDBJ whole genome shotgun (WGS) entry which is preliminary data.</text>
</comment>
<reference evidence="1 2" key="1">
    <citation type="submission" date="2020-11" db="EMBL/GenBank/DDBJ databases">
        <title>Taxonomic investigation of Rahnella strains.</title>
        <authorList>
            <person name="Lee S.D."/>
        </authorList>
    </citation>
    <scope>NUCLEOTIDE SEQUENCE [LARGE SCALE GENOMIC DNA]</scope>
    <source>
        <strain evidence="1 2">SAP-17</strain>
    </source>
</reference>
<dbReference type="RefSeq" id="WP_195814839.1">
    <property type="nucleotide sequence ID" value="NZ_JADOBI010000006.1"/>
</dbReference>
<evidence type="ECO:0000313" key="1">
    <source>
        <dbReference type="EMBL" id="MBF7980764.1"/>
    </source>
</evidence>
<name>A0ABS0E7Q3_9GAMM</name>
<dbReference type="Proteomes" id="UP000636811">
    <property type="component" value="Unassembled WGS sequence"/>
</dbReference>
<dbReference type="EMBL" id="JADOBI010000006">
    <property type="protein sequence ID" value="MBF7980764.1"/>
    <property type="molecule type" value="Genomic_DNA"/>
</dbReference>
<proteinExistence type="predicted"/>
<evidence type="ECO:0000313" key="2">
    <source>
        <dbReference type="Proteomes" id="UP000636811"/>
    </source>
</evidence>
<sequence>MRSLMVYFLITFFSANCHAEKHKMHSDIHIFQGGKFEIELKVNCPKSELTCNDVGYNAINKKTGKKIQLKGQLLSNPTGDRQWYEFKNGKYLYELTADYTPSTTPQERWVLNVIHDGKYIASDEGNMY</sequence>